<evidence type="ECO:0000256" key="1">
    <source>
        <dbReference type="SAM" id="Coils"/>
    </source>
</evidence>
<dbReference type="eggNOG" id="ENOG502R2NF">
    <property type="taxonomic scope" value="Eukaryota"/>
</dbReference>
<sequence length="695" mass="82885">MNFLQKSLGIVLRGCGKQLKQQNQKSLYNKLRFGIFNISKQKDESKKSKERSEILKEQLKLYKEEKKFMIRKPFTKDFYITPEESQKQIKEANEMLDKYLKEYKFEQPFIEENFIQLLSKISQTVNNKNILERKDFQDLLLERAEKSYLFKDFRQFCLFFAFCSVQQIDHPSLWECFNGFVASNYVNFSTNDKVLLLSSVNYINAHEMECFFEIFENELLKDVQVHQIPNFEKMYALLQLYRNANQGSNDFYETIETLIGDNIDEISIEALTKLITHYSNNQNEKHDSRLKMMNIFEKRILKICRFINPQELIAIFYSYIKIGMGSDLLFRSLEERIFLLIEDFNIQQINKILIIASNRSESKKTVFAAVEAFVLKNLEKLNEQTLPLIFFNYCENSIGSDKFYTVVENKLVSMSHNMSPELLAKCTWGFTVAETNKGDLFYKKAEEASLIKLKDFSVKDLSTLVWSFARVQKGSSEFYQKVEKEIQNRFNILKGKDCAQLLWAYTQNHPLTIYSIEFMRGIILRDRKELDCWDLSMILWSYTKFEEYDSYDMFVDLQEQMIELLDEMSPEEFIYCFRSYLEVNCINKDLINKFLEKTQESLNLKNINYDQTYILTWGFSQLPESEITEEVIKIIKQLEERLKLLQMPYIQNEKNNQEKSENQNEDEEEDKFRINDIEFYKENLELEKLKNQENK</sequence>
<dbReference type="HOGENOM" id="CLU_385230_0_0_1"/>
<dbReference type="RefSeq" id="XP_001008790.2">
    <property type="nucleotide sequence ID" value="XM_001008790.2"/>
</dbReference>
<evidence type="ECO:0000313" key="4">
    <source>
        <dbReference type="Proteomes" id="UP000009168"/>
    </source>
</evidence>
<dbReference type="OrthoDB" id="293274at2759"/>
<dbReference type="Proteomes" id="UP000009168">
    <property type="component" value="Unassembled WGS sequence"/>
</dbReference>
<organism evidence="3 4">
    <name type="scientific">Tetrahymena thermophila (strain SB210)</name>
    <dbReference type="NCBI Taxonomy" id="312017"/>
    <lineage>
        <taxon>Eukaryota</taxon>
        <taxon>Sar</taxon>
        <taxon>Alveolata</taxon>
        <taxon>Ciliophora</taxon>
        <taxon>Intramacronucleata</taxon>
        <taxon>Oligohymenophorea</taxon>
        <taxon>Hymenostomatida</taxon>
        <taxon>Tetrahymenina</taxon>
        <taxon>Tetrahymenidae</taxon>
        <taxon>Tetrahymena</taxon>
    </lineage>
</organism>
<protein>
    <submittedName>
        <fullName evidence="3">Uncharacterized protein</fullName>
    </submittedName>
</protein>
<gene>
    <name evidence="3" type="ORF">TTHERM_00185190</name>
</gene>
<evidence type="ECO:0000256" key="2">
    <source>
        <dbReference type="SAM" id="MobiDB-lite"/>
    </source>
</evidence>
<proteinExistence type="predicted"/>
<keyword evidence="1" id="KW-0175">Coiled coil</keyword>
<dbReference type="GeneID" id="7827325"/>
<dbReference type="EMBL" id="GG662840">
    <property type="protein sequence ID" value="EAR88545.2"/>
    <property type="molecule type" value="Genomic_DNA"/>
</dbReference>
<dbReference type="InParanoid" id="Q22T93"/>
<feature type="region of interest" description="Disordered" evidence="2">
    <location>
        <begin position="653"/>
        <end position="674"/>
    </location>
</feature>
<reference evidence="4" key="1">
    <citation type="journal article" date="2006" name="PLoS Biol.">
        <title>Macronuclear genome sequence of the ciliate Tetrahymena thermophila, a model eukaryote.</title>
        <authorList>
            <person name="Eisen J.A."/>
            <person name="Coyne R.S."/>
            <person name="Wu M."/>
            <person name="Wu D."/>
            <person name="Thiagarajan M."/>
            <person name="Wortman J.R."/>
            <person name="Badger J.H."/>
            <person name="Ren Q."/>
            <person name="Amedeo P."/>
            <person name="Jones K.M."/>
            <person name="Tallon L.J."/>
            <person name="Delcher A.L."/>
            <person name="Salzberg S.L."/>
            <person name="Silva J.C."/>
            <person name="Haas B.J."/>
            <person name="Majoros W.H."/>
            <person name="Farzad M."/>
            <person name="Carlton J.M."/>
            <person name="Smith R.K. Jr."/>
            <person name="Garg J."/>
            <person name="Pearlman R.E."/>
            <person name="Karrer K.M."/>
            <person name="Sun L."/>
            <person name="Manning G."/>
            <person name="Elde N.C."/>
            <person name="Turkewitz A.P."/>
            <person name="Asai D.J."/>
            <person name="Wilkes D.E."/>
            <person name="Wang Y."/>
            <person name="Cai H."/>
            <person name="Collins K."/>
            <person name="Stewart B.A."/>
            <person name="Lee S.R."/>
            <person name="Wilamowska K."/>
            <person name="Weinberg Z."/>
            <person name="Ruzzo W.L."/>
            <person name="Wloga D."/>
            <person name="Gaertig J."/>
            <person name="Frankel J."/>
            <person name="Tsao C.-C."/>
            <person name="Gorovsky M.A."/>
            <person name="Keeling P.J."/>
            <person name="Waller R.F."/>
            <person name="Patron N.J."/>
            <person name="Cherry J.M."/>
            <person name="Stover N.A."/>
            <person name="Krieger C.J."/>
            <person name="del Toro C."/>
            <person name="Ryder H.F."/>
            <person name="Williamson S.C."/>
            <person name="Barbeau R.A."/>
            <person name="Hamilton E.P."/>
            <person name="Orias E."/>
        </authorList>
    </citation>
    <scope>NUCLEOTIDE SEQUENCE [LARGE SCALE GENOMIC DNA]</scope>
    <source>
        <strain evidence="4">SB210</strain>
    </source>
</reference>
<name>Q22T93_TETTS</name>
<feature type="coiled-coil region" evidence="1">
    <location>
        <begin position="38"/>
        <end position="72"/>
    </location>
</feature>
<dbReference type="AlphaFoldDB" id="Q22T93"/>
<dbReference type="KEGG" id="tet:TTHERM_00185190"/>
<accession>Q22T93</accession>
<evidence type="ECO:0000313" key="3">
    <source>
        <dbReference type="EMBL" id="EAR88545.2"/>
    </source>
</evidence>
<keyword evidence="4" id="KW-1185">Reference proteome</keyword>